<evidence type="ECO:0000313" key="2">
    <source>
        <dbReference type="EMBL" id="TDP38421.1"/>
    </source>
</evidence>
<feature type="signal peptide" evidence="1">
    <location>
        <begin position="1"/>
        <end position="23"/>
    </location>
</feature>
<dbReference type="InterPro" id="IPR029058">
    <property type="entry name" value="AB_hydrolase_fold"/>
</dbReference>
<dbReference type="RefSeq" id="WP_067486156.1">
    <property type="nucleotide sequence ID" value="NZ_SNXK01000003.1"/>
</dbReference>
<dbReference type="GO" id="GO:0016042">
    <property type="term" value="P:lipid catabolic process"/>
    <property type="evidence" value="ECO:0007669"/>
    <property type="project" value="InterPro"/>
</dbReference>
<accession>A0A4R6PK07</accession>
<sequence>MRTALARIVAAVAVTCLSAVGCADDSFRDTEPAAGAPTSDFYTVDGETLPGARGSVIRTRSLPDAVRGARTELILYRSIDAHGATVAVSGTVSVPPGTPPVGGWPLISFAPGTNGVADVCAPSRADGASPTRDELARWVAAGYAVARTDYQGLGTPGGHGYLIGETEQRAVADIVVAAREFNRDIGARWVAMGHSQGGHAALFAASASGGWAPAVDLLGAVALAPASHLAEQVRMAKWAVSNPLGSVGTGGLAVYLPMLVRGAQTVTELDPARFLTERAVSMLPLADTDCAAALSESGKWGGLSVKDVLERDGDLSGLLRVLDDNDPSGLSFTEPVLVLQGRDDHTVPLKSTDAMVAQQQMRGQSVDYRKYDGVDHSEIISASFTDALGWVDTRFGITR</sequence>
<feature type="chain" id="PRO_5039629055" evidence="1">
    <location>
        <begin position="24"/>
        <end position="399"/>
    </location>
</feature>
<dbReference type="Proteomes" id="UP000295087">
    <property type="component" value="Unassembled WGS sequence"/>
</dbReference>
<evidence type="ECO:0000313" key="3">
    <source>
        <dbReference type="Proteomes" id="UP000295087"/>
    </source>
</evidence>
<reference evidence="2 3" key="1">
    <citation type="submission" date="2019-03" db="EMBL/GenBank/DDBJ databases">
        <title>Genomic Encyclopedia of Type Strains, Phase IV (KMG-IV): sequencing the most valuable type-strain genomes for metagenomic binning, comparative biology and taxonomic classification.</title>
        <authorList>
            <person name="Goeker M."/>
        </authorList>
    </citation>
    <scope>NUCLEOTIDE SEQUENCE [LARGE SCALE GENOMIC DNA]</scope>
    <source>
        <strain evidence="2 3">DSM 44496</strain>
    </source>
</reference>
<dbReference type="Pfam" id="PF03583">
    <property type="entry name" value="LIP"/>
    <property type="match status" value="1"/>
</dbReference>
<keyword evidence="3" id="KW-1185">Reference proteome</keyword>
<keyword evidence="1" id="KW-0732">Signal</keyword>
<dbReference type="Gene3D" id="3.40.50.1820">
    <property type="entry name" value="alpha/beta hydrolase"/>
    <property type="match status" value="2"/>
</dbReference>
<organism evidence="2 3">
    <name type="scientific">Nocardia ignorata</name>
    <dbReference type="NCBI Taxonomy" id="145285"/>
    <lineage>
        <taxon>Bacteria</taxon>
        <taxon>Bacillati</taxon>
        <taxon>Actinomycetota</taxon>
        <taxon>Actinomycetes</taxon>
        <taxon>Mycobacteriales</taxon>
        <taxon>Nocardiaceae</taxon>
        <taxon>Nocardia</taxon>
    </lineage>
</organism>
<dbReference type="InterPro" id="IPR005152">
    <property type="entry name" value="Lipase_secreted"/>
</dbReference>
<dbReference type="PANTHER" id="PTHR34853:SF1">
    <property type="entry name" value="LIPASE 5"/>
    <property type="match status" value="1"/>
</dbReference>
<dbReference type="PANTHER" id="PTHR34853">
    <property type="match status" value="1"/>
</dbReference>
<dbReference type="PIRSF" id="PIRSF029171">
    <property type="entry name" value="Esterase_LipA"/>
    <property type="match status" value="1"/>
</dbReference>
<protein>
    <submittedName>
        <fullName evidence="2">Secretory lipase</fullName>
    </submittedName>
</protein>
<dbReference type="AlphaFoldDB" id="A0A4R6PK07"/>
<comment type="caution">
    <text evidence="2">The sequence shown here is derived from an EMBL/GenBank/DDBJ whole genome shotgun (WGS) entry which is preliminary data.</text>
</comment>
<proteinExistence type="predicted"/>
<dbReference type="PROSITE" id="PS51257">
    <property type="entry name" value="PROKAR_LIPOPROTEIN"/>
    <property type="match status" value="1"/>
</dbReference>
<gene>
    <name evidence="2" type="ORF">DFR75_10376</name>
</gene>
<evidence type="ECO:0000256" key="1">
    <source>
        <dbReference type="SAM" id="SignalP"/>
    </source>
</evidence>
<dbReference type="EMBL" id="SNXK01000003">
    <property type="protein sequence ID" value="TDP38421.1"/>
    <property type="molecule type" value="Genomic_DNA"/>
</dbReference>
<dbReference type="GO" id="GO:0004806">
    <property type="term" value="F:triacylglycerol lipase activity"/>
    <property type="evidence" value="ECO:0007669"/>
    <property type="project" value="InterPro"/>
</dbReference>
<name>A0A4R6PK07_NOCIG</name>
<dbReference type="SUPFAM" id="SSF53474">
    <property type="entry name" value="alpha/beta-Hydrolases"/>
    <property type="match status" value="1"/>
</dbReference>